<protein>
    <submittedName>
        <fullName evidence="1">Uncharacterized protein</fullName>
    </submittedName>
</protein>
<name>A0ABR4TVS2_9FLAO</name>
<comment type="caution">
    <text evidence="1">The sequence shown here is derived from an EMBL/GenBank/DDBJ whole genome shotgun (WGS) entry which is preliminary data.</text>
</comment>
<dbReference type="EMBL" id="JPEP01000002">
    <property type="protein sequence ID" value="KEY18062.1"/>
    <property type="molecule type" value="Genomic_DNA"/>
</dbReference>
<organism evidence="1 2">
    <name type="scientific">Kaistella antarctica</name>
    <dbReference type="NCBI Taxonomy" id="266748"/>
    <lineage>
        <taxon>Bacteria</taxon>
        <taxon>Pseudomonadati</taxon>
        <taxon>Bacteroidota</taxon>
        <taxon>Flavobacteriia</taxon>
        <taxon>Flavobacteriales</taxon>
        <taxon>Weeksellaceae</taxon>
        <taxon>Chryseobacterium group</taxon>
        <taxon>Kaistella</taxon>
    </lineage>
</organism>
<sequence length="66" mass="7984">MLKRSFQKTAKSEKNIFRNILHPFELLLNQPFVYSFAVKKILWLVAEISDFKKRLNFDYSIFKKNT</sequence>
<dbReference type="Proteomes" id="UP000028349">
    <property type="component" value="Unassembled WGS sequence"/>
</dbReference>
<accession>A0ABR4TVS2</accession>
<reference evidence="1 2" key="1">
    <citation type="submission" date="2014-07" db="EMBL/GenBank/DDBJ databases">
        <authorList>
            <person name="Pisani N.G."/>
            <person name="Newman J.D."/>
        </authorList>
    </citation>
    <scope>NUCLEOTIDE SEQUENCE [LARGE SCALE GENOMIC DNA]</scope>
    <source>
        <strain evidence="1 2">LMG 24720</strain>
    </source>
</reference>
<evidence type="ECO:0000313" key="1">
    <source>
        <dbReference type="EMBL" id="KEY18062.1"/>
    </source>
</evidence>
<keyword evidence="2" id="KW-1185">Reference proteome</keyword>
<gene>
    <name evidence="1" type="ORF">HY04_05925</name>
</gene>
<proteinExistence type="predicted"/>
<evidence type="ECO:0000313" key="2">
    <source>
        <dbReference type="Proteomes" id="UP000028349"/>
    </source>
</evidence>